<dbReference type="PROSITE" id="PS51257">
    <property type="entry name" value="PROKAR_LIPOPROTEIN"/>
    <property type="match status" value="1"/>
</dbReference>
<feature type="signal peptide" evidence="1">
    <location>
        <begin position="1"/>
        <end position="24"/>
    </location>
</feature>
<name>A0A2T7G0R9_9RHOB</name>
<dbReference type="SMART" id="SM00564">
    <property type="entry name" value="PQQ"/>
    <property type="match status" value="5"/>
</dbReference>
<dbReference type="AlphaFoldDB" id="A0A2T7G0R9"/>
<dbReference type="OrthoDB" id="5290752at2"/>
<sequence length="444" mass="45924">MTGNKNFKRSHGVFRAAGALTALALIAACAEKDIILPGERVGLRGGAPDTVAVNQVRPIALAPAQVNAEWSHRNGGPAHKITHPALDAALSPLFAANIGQGDTRRLRITADPVVSGGRIFTLDAESQVVATAANGETLWSRSLIPPLDNRRDASGGGVAVAGSVVVVTTGFGEAVALDAASGGEIWRQDLDAPGTSAPTIRGDLAYVVARDGRAWAIEMGSGRVRWTLPSAQPEANFSGGAGAAVTGEYAIFPFPTGEVIAAFPEGGLRRWSTVVTGQRPGAAASNISDIAGDPVIDGDRVYVGNISGRVVALQIANGERIWTATEGAVGPVWPAGDSVFMVNDLGELLRLDAANGTPVWRIPLPKFEESNPRRQKTRIAHYGPVLAGGRLVVASSDGIIRQFDPASGALLGTAELPGGAASNPVVANGTLYVVTKRGQLLAFR</sequence>
<dbReference type="Pfam" id="PF13360">
    <property type="entry name" value="PQQ_2"/>
    <property type="match status" value="2"/>
</dbReference>
<proteinExistence type="predicted"/>
<dbReference type="Proteomes" id="UP000244817">
    <property type="component" value="Unassembled WGS sequence"/>
</dbReference>
<keyword evidence="1" id="KW-0732">Signal</keyword>
<keyword evidence="4" id="KW-1185">Reference proteome</keyword>
<evidence type="ECO:0000256" key="1">
    <source>
        <dbReference type="SAM" id="SignalP"/>
    </source>
</evidence>
<comment type="caution">
    <text evidence="3">The sequence shown here is derived from an EMBL/GenBank/DDBJ whole genome shotgun (WGS) entry which is preliminary data.</text>
</comment>
<accession>A0A2T7G0R9</accession>
<feature type="chain" id="PRO_5015576710" evidence="1">
    <location>
        <begin position="25"/>
        <end position="444"/>
    </location>
</feature>
<evidence type="ECO:0000259" key="2">
    <source>
        <dbReference type="Pfam" id="PF13360"/>
    </source>
</evidence>
<dbReference type="InterPro" id="IPR002372">
    <property type="entry name" value="PQQ_rpt_dom"/>
</dbReference>
<dbReference type="PANTHER" id="PTHR34512">
    <property type="entry name" value="CELL SURFACE PROTEIN"/>
    <property type="match status" value="1"/>
</dbReference>
<dbReference type="SUPFAM" id="SSF50998">
    <property type="entry name" value="Quinoprotein alcohol dehydrogenase-like"/>
    <property type="match status" value="1"/>
</dbReference>
<feature type="domain" description="Pyrrolo-quinoline quinone repeat" evidence="2">
    <location>
        <begin position="126"/>
        <end position="361"/>
    </location>
</feature>
<feature type="domain" description="Pyrrolo-quinoline quinone repeat" evidence="2">
    <location>
        <begin position="384"/>
        <end position="443"/>
    </location>
</feature>
<evidence type="ECO:0000313" key="3">
    <source>
        <dbReference type="EMBL" id="PVA08009.1"/>
    </source>
</evidence>
<dbReference type="Gene3D" id="2.130.10.10">
    <property type="entry name" value="YVTN repeat-like/Quinoprotein amine dehydrogenase"/>
    <property type="match status" value="1"/>
</dbReference>
<reference evidence="3 4" key="1">
    <citation type="submission" date="2018-04" db="EMBL/GenBank/DDBJ databases">
        <title>Pelagivirga bohaiensis gen. nov., sp. nov., a bacterium isolated from the Bohai Sea.</title>
        <authorList>
            <person name="Ji X."/>
        </authorList>
    </citation>
    <scope>NUCLEOTIDE SEQUENCE [LARGE SCALE GENOMIC DNA]</scope>
    <source>
        <strain evidence="3 4">BH-SD16</strain>
    </source>
</reference>
<dbReference type="InterPro" id="IPR015943">
    <property type="entry name" value="WD40/YVTN_repeat-like_dom_sf"/>
</dbReference>
<dbReference type="EMBL" id="QCYG01000001">
    <property type="protein sequence ID" value="PVA08009.1"/>
    <property type="molecule type" value="Genomic_DNA"/>
</dbReference>
<dbReference type="PANTHER" id="PTHR34512:SF30">
    <property type="entry name" value="OUTER MEMBRANE PROTEIN ASSEMBLY FACTOR BAMB"/>
    <property type="match status" value="1"/>
</dbReference>
<organism evidence="3 4">
    <name type="scientific">Thalassorhabdomicrobium marinisediminis</name>
    <dbReference type="NCBI Taxonomy" id="2170577"/>
    <lineage>
        <taxon>Bacteria</taxon>
        <taxon>Pseudomonadati</taxon>
        <taxon>Pseudomonadota</taxon>
        <taxon>Alphaproteobacteria</taxon>
        <taxon>Rhodobacterales</taxon>
        <taxon>Paracoccaceae</taxon>
        <taxon>Thalassorhabdomicrobium</taxon>
    </lineage>
</organism>
<protein>
    <submittedName>
        <fullName evidence="3">Quinoprotein</fullName>
    </submittedName>
</protein>
<dbReference type="InterPro" id="IPR018391">
    <property type="entry name" value="PQQ_b-propeller_rpt"/>
</dbReference>
<dbReference type="RefSeq" id="WP_108639165.1">
    <property type="nucleotide sequence ID" value="NZ_QCYG01000001.1"/>
</dbReference>
<dbReference type="InterPro" id="IPR011047">
    <property type="entry name" value="Quinoprotein_ADH-like_sf"/>
</dbReference>
<evidence type="ECO:0000313" key="4">
    <source>
        <dbReference type="Proteomes" id="UP000244817"/>
    </source>
</evidence>
<gene>
    <name evidence="3" type="ORF">DC363_00470</name>
</gene>